<dbReference type="Proteomes" id="UP000198736">
    <property type="component" value="Unassembled WGS sequence"/>
</dbReference>
<gene>
    <name evidence="1" type="ORF">COMA2_30235</name>
</gene>
<name>A0A0S4LIG5_9BACT</name>
<proteinExistence type="predicted"/>
<evidence type="ECO:0000313" key="1">
    <source>
        <dbReference type="EMBL" id="CUS37363.1"/>
    </source>
</evidence>
<reference evidence="2" key="1">
    <citation type="submission" date="2015-10" db="EMBL/GenBank/DDBJ databases">
        <authorList>
            <person name="Luecker S."/>
            <person name="Luecker S."/>
        </authorList>
    </citation>
    <scope>NUCLEOTIDE SEQUENCE [LARGE SCALE GENOMIC DNA]</scope>
</reference>
<dbReference type="AlphaFoldDB" id="A0A0S4LIG5"/>
<accession>A0A0S4LIG5</accession>
<protein>
    <submittedName>
        <fullName evidence="1">Uncharacterized protein</fullName>
    </submittedName>
</protein>
<keyword evidence="2" id="KW-1185">Reference proteome</keyword>
<sequence>MVTGYQCVVAQVLGGYYGRVKCGGMIRERFDNPCCHAVSPPFGLSGLQKGLSSFHP</sequence>
<evidence type="ECO:0000313" key="2">
    <source>
        <dbReference type="Proteomes" id="UP000198736"/>
    </source>
</evidence>
<dbReference type="EMBL" id="CZPZ01000023">
    <property type="protein sequence ID" value="CUS37363.1"/>
    <property type="molecule type" value="Genomic_DNA"/>
</dbReference>
<organism evidence="1 2">
    <name type="scientific">Candidatus Nitrospira nitrificans</name>
    <dbReference type="NCBI Taxonomy" id="1742973"/>
    <lineage>
        <taxon>Bacteria</taxon>
        <taxon>Pseudomonadati</taxon>
        <taxon>Nitrospirota</taxon>
        <taxon>Nitrospiria</taxon>
        <taxon>Nitrospirales</taxon>
        <taxon>Nitrospiraceae</taxon>
        <taxon>Nitrospira</taxon>
    </lineage>
</organism>